<feature type="domain" description="ABC transporter" evidence="4">
    <location>
        <begin position="2"/>
        <end position="174"/>
    </location>
</feature>
<dbReference type="PROSITE" id="PS50893">
    <property type="entry name" value="ABC_TRANSPORTER_2"/>
    <property type="match status" value="1"/>
</dbReference>
<name>A0A6I1MUE9_9CLOT</name>
<dbReference type="GO" id="GO:0016887">
    <property type="term" value="F:ATP hydrolysis activity"/>
    <property type="evidence" value="ECO:0007669"/>
    <property type="project" value="InterPro"/>
</dbReference>
<dbReference type="InterPro" id="IPR003593">
    <property type="entry name" value="AAA+_ATPase"/>
</dbReference>
<evidence type="ECO:0000313" key="5">
    <source>
        <dbReference type="EMBL" id="MPQ44471.1"/>
    </source>
</evidence>
<dbReference type="Pfam" id="PF00005">
    <property type="entry name" value="ABC_tran"/>
    <property type="match status" value="1"/>
</dbReference>
<gene>
    <name evidence="5" type="ORF">GBZ86_11980</name>
</gene>
<dbReference type="GO" id="GO:0005524">
    <property type="term" value="F:ATP binding"/>
    <property type="evidence" value="ECO:0007669"/>
    <property type="project" value="UniProtKB-KW"/>
</dbReference>
<reference evidence="5 6" key="1">
    <citation type="submission" date="2019-10" db="EMBL/GenBank/DDBJ databases">
        <title>The Genome Sequence of Clostridium tarantellae Isolated from Fish Brain.</title>
        <authorList>
            <person name="Bano L."/>
            <person name="Kiel M."/>
            <person name="Sales G."/>
            <person name="Doxey A.C."/>
            <person name="Mansfield M.J."/>
            <person name="Schiavone M."/>
            <person name="Rossetto O."/>
            <person name="Pirazzini M."/>
            <person name="Dobrindt U."/>
            <person name="Montecucco C."/>
        </authorList>
    </citation>
    <scope>NUCLEOTIDE SEQUENCE [LARGE SCALE GENOMIC DNA]</scope>
    <source>
        <strain evidence="5 6">DSM 3997</strain>
    </source>
</reference>
<keyword evidence="1" id="KW-0813">Transport</keyword>
<dbReference type="RefSeq" id="WP_152890971.1">
    <property type="nucleotide sequence ID" value="NZ_WHJC01000223.1"/>
</dbReference>
<dbReference type="OrthoDB" id="9762778at2"/>
<keyword evidence="2" id="KW-0547">Nucleotide-binding</keyword>
<evidence type="ECO:0000256" key="2">
    <source>
        <dbReference type="ARBA" id="ARBA00022741"/>
    </source>
</evidence>
<accession>A0A6I1MUE9</accession>
<dbReference type="InterPro" id="IPR017871">
    <property type="entry name" value="ABC_transporter-like_CS"/>
</dbReference>
<evidence type="ECO:0000313" key="6">
    <source>
        <dbReference type="Proteomes" id="UP000430345"/>
    </source>
</evidence>
<organism evidence="5 6">
    <name type="scientific">Clostridium tarantellae</name>
    <dbReference type="NCBI Taxonomy" id="39493"/>
    <lineage>
        <taxon>Bacteria</taxon>
        <taxon>Bacillati</taxon>
        <taxon>Bacillota</taxon>
        <taxon>Clostridia</taxon>
        <taxon>Eubacteriales</taxon>
        <taxon>Clostridiaceae</taxon>
        <taxon>Clostridium</taxon>
    </lineage>
</organism>
<protein>
    <submittedName>
        <fullName evidence="5">ATP-binding cassette domain-containing protein</fullName>
    </submittedName>
</protein>
<keyword evidence="6" id="KW-1185">Reference proteome</keyword>
<evidence type="ECO:0000259" key="4">
    <source>
        <dbReference type="PROSITE" id="PS50893"/>
    </source>
</evidence>
<evidence type="ECO:0000256" key="3">
    <source>
        <dbReference type="ARBA" id="ARBA00022840"/>
    </source>
</evidence>
<dbReference type="Gene3D" id="3.40.50.300">
    <property type="entry name" value="P-loop containing nucleotide triphosphate hydrolases"/>
    <property type="match status" value="1"/>
</dbReference>
<dbReference type="InterPro" id="IPR027417">
    <property type="entry name" value="P-loop_NTPase"/>
</dbReference>
<dbReference type="InterPro" id="IPR051782">
    <property type="entry name" value="ABC_Transporter_VariousFunc"/>
</dbReference>
<dbReference type="PANTHER" id="PTHR42939">
    <property type="entry name" value="ABC TRANSPORTER ATP-BINDING PROTEIN ALBC-RELATED"/>
    <property type="match status" value="1"/>
</dbReference>
<evidence type="ECO:0000256" key="1">
    <source>
        <dbReference type="ARBA" id="ARBA00022448"/>
    </source>
</evidence>
<keyword evidence="3 5" id="KW-0067">ATP-binding</keyword>
<dbReference type="EMBL" id="WHJC01000223">
    <property type="protein sequence ID" value="MPQ44471.1"/>
    <property type="molecule type" value="Genomic_DNA"/>
</dbReference>
<dbReference type="SUPFAM" id="SSF52540">
    <property type="entry name" value="P-loop containing nucleoside triphosphate hydrolases"/>
    <property type="match status" value="1"/>
</dbReference>
<dbReference type="AlphaFoldDB" id="A0A6I1MUE9"/>
<dbReference type="SMART" id="SM00382">
    <property type="entry name" value="AAA"/>
    <property type="match status" value="1"/>
</dbReference>
<comment type="caution">
    <text evidence="5">The sequence shown here is derived from an EMBL/GenBank/DDBJ whole genome shotgun (WGS) entry which is preliminary data.</text>
</comment>
<dbReference type="PROSITE" id="PS00211">
    <property type="entry name" value="ABC_TRANSPORTER_1"/>
    <property type="match status" value="1"/>
</dbReference>
<dbReference type="Proteomes" id="UP000430345">
    <property type="component" value="Unassembled WGS sequence"/>
</dbReference>
<proteinExistence type="predicted"/>
<dbReference type="PANTHER" id="PTHR42939:SF1">
    <property type="entry name" value="ABC TRANSPORTER ATP-BINDING PROTEIN ALBC-RELATED"/>
    <property type="match status" value="1"/>
</dbReference>
<dbReference type="InterPro" id="IPR003439">
    <property type="entry name" value="ABC_transporter-like_ATP-bd"/>
</dbReference>
<sequence length="175" mass="19640">MIEVKNVVKKYGKVEVLKNSSFNINKGEIVGLVGNNDVGKSTVMKSIMTFIKINSGEILIDGKDIYKNREYLLENTSSVIEIAGFYPELTGYEHLKLIRDIRGVSEEAINELIEFIDIGKNLNKRTSTYSLGMKQRLAIAIAILSTKSVLILDEPTNGLDQKSIFRLIKILNKCK</sequence>